<evidence type="ECO:0000256" key="2">
    <source>
        <dbReference type="ARBA" id="ARBA00022723"/>
    </source>
</evidence>
<dbReference type="SMART" id="SM00184">
    <property type="entry name" value="RING"/>
    <property type="match status" value="1"/>
</dbReference>
<keyword evidence="4 6" id="KW-0863">Zinc-finger</keyword>
<feature type="domain" description="B box-type" evidence="10">
    <location>
        <begin position="417"/>
        <end position="458"/>
    </location>
</feature>
<keyword evidence="8" id="KW-0175">Coiled coil</keyword>
<dbReference type="Proteomes" id="UP001107558">
    <property type="component" value="Chromosome 1"/>
</dbReference>
<dbReference type="InterPro" id="IPR017868">
    <property type="entry name" value="Filamin/ABP280_repeat-like"/>
</dbReference>
<dbReference type="SUPFAM" id="SSF81296">
    <property type="entry name" value="E set domains"/>
    <property type="match status" value="1"/>
</dbReference>
<dbReference type="AlphaFoldDB" id="A0A9J6CNL8"/>
<dbReference type="Pfam" id="PF00630">
    <property type="entry name" value="Filamin"/>
    <property type="match status" value="1"/>
</dbReference>
<evidence type="ECO:0000256" key="3">
    <source>
        <dbReference type="ARBA" id="ARBA00022737"/>
    </source>
</evidence>
<evidence type="ECO:0000256" key="8">
    <source>
        <dbReference type="SAM" id="Coils"/>
    </source>
</evidence>
<dbReference type="Pfam" id="PF13445">
    <property type="entry name" value="zf-RING_UBOX"/>
    <property type="match status" value="1"/>
</dbReference>
<accession>A0A9J6CNL8</accession>
<dbReference type="OrthoDB" id="264520at2759"/>
<organism evidence="11 12">
    <name type="scientific">Polypedilum vanderplanki</name>
    <name type="common">Sleeping chironomid midge</name>
    <dbReference type="NCBI Taxonomy" id="319348"/>
    <lineage>
        <taxon>Eukaryota</taxon>
        <taxon>Metazoa</taxon>
        <taxon>Ecdysozoa</taxon>
        <taxon>Arthropoda</taxon>
        <taxon>Hexapoda</taxon>
        <taxon>Insecta</taxon>
        <taxon>Pterygota</taxon>
        <taxon>Neoptera</taxon>
        <taxon>Endopterygota</taxon>
        <taxon>Diptera</taxon>
        <taxon>Nematocera</taxon>
        <taxon>Chironomoidea</taxon>
        <taxon>Chironomidae</taxon>
        <taxon>Chironominae</taxon>
        <taxon>Polypedilum</taxon>
        <taxon>Polypedilum</taxon>
    </lineage>
</organism>
<dbReference type="Pfam" id="PF00643">
    <property type="entry name" value="zf-B_box"/>
    <property type="match status" value="1"/>
</dbReference>
<dbReference type="InterPro" id="IPR014756">
    <property type="entry name" value="Ig_E-set"/>
</dbReference>
<sequence length="812" mass="90729">MNGGENETFNNDGYEILHDEVMDQISVSIQSSNFGESSSRNSLKFFDDNDDNKKMKISLSQEQLKLNTSKNFLTVPVSTRKNRSLSFSSADIRSARQNVKIFTASDLISKLESTQEAISNTQAEQAEATDVNEIIYAVPQKHSTLPHCSLDGIKTSSASLSTTNMNVAVVGESSKSVTASNMSSSLAEMNFKYPLAFYCKICNDLLNDPRVLDCLHTFCCQCLAQLDATNNLQNNQFWRKISDTSSGPSVVCSSADADSETLLKSGKKTPEKKSGSGKSPRRFSFKNAFKDKSPTRTVKGRNSSIISFTEKAKSIICPTCLLTTEMTIHGVYRLPQNTLLARKIKETIGNNDKEQINSCQLCTVRNNVAVSICMTCSFKLCSICKDIHKRHTSNHEIKKLQEKKTRKSLDKSPSRDMPIIKCLIHVNNDLKLFCTTCCLTICSECTILIHRGHKMTSIAKASKIYIEMLKDAKENTKPLTNYALHSISKLNDVSKKINQKCDAVEQEVETYLAEYFEALEVHKRTLYNQIARCRETKMDILHSQQINLERRTSEAKAAMAFTDTLLKEGTEVETLMFVNMLLKRFDACRTSERALDIKINDTLEFLPDVQAPSNKAQNHIPLFGIITTQIAVAKNCTLENPAVLMNLRVLKKAELVLETRDNENRPMCHGCACVEVTVLYRDVTFKTLPVHISDKRDGTYIIAFIPDTSGLLQITILVNGKPIRNSPFLVRVRNLRPHHGIFHCCSFCSSNGKKVCACGGAMEIDGVMRYGSCGHGHQFHPGRRHWSCCANVLETSECSVANAINIENLNEN</sequence>
<keyword evidence="3" id="KW-0677">Repeat</keyword>
<dbReference type="InterPro" id="IPR013783">
    <property type="entry name" value="Ig-like_fold"/>
</dbReference>
<dbReference type="Gene3D" id="3.30.160.60">
    <property type="entry name" value="Classic Zinc Finger"/>
    <property type="match status" value="1"/>
</dbReference>
<dbReference type="InterPro" id="IPR000315">
    <property type="entry name" value="Znf_B-box"/>
</dbReference>
<proteinExistence type="inferred from homology"/>
<gene>
    <name evidence="11" type="ORF">PVAND_012782</name>
</gene>
<dbReference type="PANTHER" id="PTHR25462:SF291">
    <property type="entry name" value="E3 UBIQUITIN-PROTEIN LIGASE TRIM45"/>
    <property type="match status" value="1"/>
</dbReference>
<evidence type="ECO:0000256" key="1">
    <source>
        <dbReference type="ARBA" id="ARBA00008518"/>
    </source>
</evidence>
<dbReference type="GO" id="GO:0061630">
    <property type="term" value="F:ubiquitin protein ligase activity"/>
    <property type="evidence" value="ECO:0007669"/>
    <property type="project" value="TreeGrafter"/>
</dbReference>
<dbReference type="InterPro" id="IPR001298">
    <property type="entry name" value="Filamin/ABP280_rpt"/>
</dbReference>
<evidence type="ECO:0000313" key="11">
    <source>
        <dbReference type="EMBL" id="KAG5683508.1"/>
    </source>
</evidence>
<dbReference type="InterPro" id="IPR013083">
    <property type="entry name" value="Znf_RING/FYVE/PHD"/>
</dbReference>
<keyword evidence="12" id="KW-1185">Reference proteome</keyword>
<evidence type="ECO:0000256" key="6">
    <source>
        <dbReference type="PROSITE-ProRule" id="PRU00024"/>
    </source>
</evidence>
<dbReference type="PROSITE" id="PS00518">
    <property type="entry name" value="ZF_RING_1"/>
    <property type="match status" value="1"/>
</dbReference>
<comment type="similarity">
    <text evidence="1">Belongs to the TRIM/RBCC family.</text>
</comment>
<reference evidence="11" key="1">
    <citation type="submission" date="2021-03" db="EMBL/GenBank/DDBJ databases">
        <title>Chromosome level genome of the anhydrobiotic midge Polypedilum vanderplanki.</title>
        <authorList>
            <person name="Yoshida Y."/>
            <person name="Kikawada T."/>
            <person name="Gusev O."/>
        </authorList>
    </citation>
    <scope>NUCLEOTIDE SEQUENCE</scope>
    <source>
        <strain evidence="11">NIAS01</strain>
        <tissue evidence="11">Whole body or cell culture</tissue>
    </source>
</reference>
<dbReference type="EMBL" id="JADBJN010000001">
    <property type="protein sequence ID" value="KAG5683508.1"/>
    <property type="molecule type" value="Genomic_DNA"/>
</dbReference>
<dbReference type="CDD" id="cd19756">
    <property type="entry name" value="Bbox2"/>
    <property type="match status" value="1"/>
</dbReference>
<dbReference type="InterPro" id="IPR017907">
    <property type="entry name" value="Znf_RING_CS"/>
</dbReference>
<evidence type="ECO:0000259" key="10">
    <source>
        <dbReference type="PROSITE" id="PS50119"/>
    </source>
</evidence>
<feature type="coiled-coil region" evidence="8">
    <location>
        <begin position="487"/>
        <end position="514"/>
    </location>
</feature>
<evidence type="ECO:0000256" key="9">
    <source>
        <dbReference type="SAM" id="MobiDB-lite"/>
    </source>
</evidence>
<dbReference type="SUPFAM" id="SSF57850">
    <property type="entry name" value="RING/U-box"/>
    <property type="match status" value="1"/>
</dbReference>
<dbReference type="Gene3D" id="2.60.40.10">
    <property type="entry name" value="Immunoglobulins"/>
    <property type="match status" value="1"/>
</dbReference>
<dbReference type="SUPFAM" id="SSF57845">
    <property type="entry name" value="B-box zinc-binding domain"/>
    <property type="match status" value="1"/>
</dbReference>
<feature type="region of interest" description="Disordered" evidence="9">
    <location>
        <begin position="263"/>
        <end position="284"/>
    </location>
</feature>
<keyword evidence="2" id="KW-0479">Metal-binding</keyword>
<dbReference type="InterPro" id="IPR001841">
    <property type="entry name" value="Znf_RING"/>
</dbReference>
<evidence type="ECO:0000256" key="4">
    <source>
        <dbReference type="ARBA" id="ARBA00022771"/>
    </source>
</evidence>
<dbReference type="SMART" id="SM00557">
    <property type="entry name" value="IG_FLMN"/>
    <property type="match status" value="1"/>
</dbReference>
<name>A0A9J6CNL8_POLVA</name>
<dbReference type="GO" id="GO:0008270">
    <property type="term" value="F:zinc ion binding"/>
    <property type="evidence" value="ECO:0007669"/>
    <property type="project" value="UniProtKB-KW"/>
</dbReference>
<dbReference type="InterPro" id="IPR027370">
    <property type="entry name" value="Znf-RING_euk"/>
</dbReference>
<evidence type="ECO:0000256" key="7">
    <source>
        <dbReference type="PROSITE-ProRule" id="PRU00087"/>
    </source>
</evidence>
<protein>
    <recommendedName>
        <fullName evidence="10">B box-type domain-containing protein</fullName>
    </recommendedName>
</protein>
<dbReference type="PANTHER" id="PTHR25462">
    <property type="entry name" value="BONUS, ISOFORM C-RELATED"/>
    <property type="match status" value="1"/>
</dbReference>
<evidence type="ECO:0000256" key="5">
    <source>
        <dbReference type="ARBA" id="ARBA00022833"/>
    </source>
</evidence>
<evidence type="ECO:0000313" key="12">
    <source>
        <dbReference type="Proteomes" id="UP001107558"/>
    </source>
</evidence>
<keyword evidence="5" id="KW-0862">Zinc</keyword>
<dbReference type="PROSITE" id="PS50119">
    <property type="entry name" value="ZF_BBOX"/>
    <property type="match status" value="1"/>
</dbReference>
<dbReference type="PROSITE" id="PS50194">
    <property type="entry name" value="FILAMIN_REPEAT"/>
    <property type="match status" value="1"/>
</dbReference>
<feature type="repeat" description="Filamin" evidence="7">
    <location>
        <begin position="628"/>
        <end position="732"/>
    </location>
</feature>
<dbReference type="Gene3D" id="3.30.40.10">
    <property type="entry name" value="Zinc/RING finger domain, C3HC4 (zinc finger)"/>
    <property type="match status" value="1"/>
</dbReference>
<comment type="caution">
    <text evidence="11">The sequence shown here is derived from an EMBL/GenBank/DDBJ whole genome shotgun (WGS) entry which is preliminary data.</text>
</comment>
<dbReference type="InterPro" id="IPR047153">
    <property type="entry name" value="TRIM45/56/19-like"/>
</dbReference>